<proteinExistence type="inferred from homology"/>
<dbReference type="Gene3D" id="3.60.70.12">
    <property type="entry name" value="L-amino peptidase D-ALA esterase/amidase"/>
    <property type="match status" value="1"/>
</dbReference>
<comment type="similarity">
    <text evidence="1">Belongs to the peptidase S58 family.</text>
</comment>
<keyword evidence="3" id="KW-1185">Reference proteome</keyword>
<dbReference type="InterPro" id="IPR016117">
    <property type="entry name" value="ArgJ-like_dom_sf"/>
</dbReference>
<sequence>MTQERNEEYGSIVDVPGVKVGQAQDEAALTGCTVLVMENGAVCGVDVRGSAPGTRETDLLHPTHLVEQVHAICLSGGSAYGLDAASGVMRWLEERGIGFDVGVGVVPIVPAAVLFDLSVGSAKVRPDQQMGYRAARQASTHPVKQGNVGAGTGATVGKLAGMRHAMKGGLGSASRRLPNGLVVGAIVAVNAVGEVRDPATGRVLAGVRDEHGQIRDILSLMIEQGSSPVRPGTNTTIAVVASNANFTKAQANKVAQMAHDGLARTIFPIHTMHDGDTIFAAATGGADASVDLVGTLSAEVLAEAVVNAILAAETAGGIPAYRDLRPQA</sequence>
<dbReference type="Proteomes" id="UP001151071">
    <property type="component" value="Unassembled WGS sequence"/>
</dbReference>
<dbReference type="GO" id="GO:0004177">
    <property type="term" value="F:aminopeptidase activity"/>
    <property type="evidence" value="ECO:0007669"/>
    <property type="project" value="TreeGrafter"/>
</dbReference>
<evidence type="ECO:0000256" key="1">
    <source>
        <dbReference type="ARBA" id="ARBA00007068"/>
    </source>
</evidence>
<evidence type="ECO:0000313" key="3">
    <source>
        <dbReference type="Proteomes" id="UP001151071"/>
    </source>
</evidence>
<name>A0A9X3TRB0_9BACL</name>
<comment type="caution">
    <text evidence="2">The sequence shown here is derived from an EMBL/GenBank/DDBJ whole genome shotgun (WGS) entry which is preliminary data.</text>
</comment>
<dbReference type="InterPro" id="IPR005321">
    <property type="entry name" value="Peptidase_S58_DmpA"/>
</dbReference>
<protein>
    <submittedName>
        <fullName evidence="2">P1 family peptidase</fullName>
    </submittedName>
</protein>
<dbReference type="RefSeq" id="WP_271140022.1">
    <property type="nucleotide sequence ID" value="NZ_JAPYYP010000009.1"/>
</dbReference>
<dbReference type="EMBL" id="JAPYYP010000009">
    <property type="protein sequence ID" value="MDA5108593.1"/>
    <property type="molecule type" value="Genomic_DNA"/>
</dbReference>
<dbReference type="PANTHER" id="PTHR36512">
    <property type="entry name" value="D-AMINOPEPTIDASE"/>
    <property type="match status" value="1"/>
</dbReference>
<dbReference type="CDD" id="cd02252">
    <property type="entry name" value="nylC_like"/>
    <property type="match status" value="1"/>
</dbReference>
<dbReference type="SUPFAM" id="SSF56266">
    <property type="entry name" value="DmpA/ArgJ-like"/>
    <property type="match status" value="1"/>
</dbReference>
<dbReference type="AlphaFoldDB" id="A0A9X3TRB0"/>
<accession>A0A9X3TRB0</accession>
<evidence type="ECO:0000313" key="2">
    <source>
        <dbReference type="EMBL" id="MDA5108593.1"/>
    </source>
</evidence>
<gene>
    <name evidence="2" type="ORF">O3V59_09490</name>
</gene>
<reference evidence="2" key="1">
    <citation type="submission" date="2022-12" db="EMBL/GenBank/DDBJ databases">
        <title>Draft genome sequence of the thermophilic strain Brevibacillus thermoruber HT42, isolated from Los Humeros, Puebla, Mexico, with biotechnological potential.</title>
        <authorList>
            <person name="Lara Sanchez J."/>
            <person name="Solis Palacios R."/>
            <person name="Bustos Baena A.S."/>
            <person name="Ruz Baez A.E."/>
            <person name="Espinosa Luna G."/>
            <person name="Oliart Ros R.M."/>
        </authorList>
    </citation>
    <scope>NUCLEOTIDE SEQUENCE</scope>
    <source>
        <strain evidence="2">HT42</strain>
    </source>
</reference>
<dbReference type="PANTHER" id="PTHR36512:SF3">
    <property type="entry name" value="BLR5678 PROTEIN"/>
    <property type="match status" value="1"/>
</dbReference>
<organism evidence="2 3">
    <name type="scientific">Brevibacillus thermoruber</name>
    <dbReference type="NCBI Taxonomy" id="33942"/>
    <lineage>
        <taxon>Bacteria</taxon>
        <taxon>Bacillati</taxon>
        <taxon>Bacillota</taxon>
        <taxon>Bacilli</taxon>
        <taxon>Bacillales</taxon>
        <taxon>Paenibacillaceae</taxon>
        <taxon>Brevibacillus</taxon>
    </lineage>
</organism>
<dbReference type="Pfam" id="PF03576">
    <property type="entry name" value="Peptidase_S58"/>
    <property type="match status" value="1"/>
</dbReference>